<dbReference type="InterPro" id="IPR000792">
    <property type="entry name" value="Tscrpt_reg_LuxR_C"/>
</dbReference>
<dbReference type="SMART" id="SM00421">
    <property type="entry name" value="HTH_LUXR"/>
    <property type="match status" value="1"/>
</dbReference>
<comment type="caution">
    <text evidence="2">The sequence shown here is derived from an EMBL/GenBank/DDBJ whole genome shotgun (WGS) entry which is preliminary data.</text>
</comment>
<reference evidence="2 3" key="1">
    <citation type="submission" date="2020-09" db="EMBL/GenBank/DDBJ databases">
        <title>Roseomonas.</title>
        <authorList>
            <person name="Zhu W."/>
        </authorList>
    </citation>
    <scope>NUCLEOTIDE SEQUENCE [LARGE SCALE GENOMIC DNA]</scope>
    <source>
        <strain evidence="2 3">1311</strain>
    </source>
</reference>
<dbReference type="EMBL" id="JACTNF010000002">
    <property type="protein sequence ID" value="MBO1073531.1"/>
    <property type="molecule type" value="Genomic_DNA"/>
</dbReference>
<dbReference type="PRINTS" id="PR00038">
    <property type="entry name" value="HTHLUXR"/>
</dbReference>
<dbReference type="SUPFAM" id="SSF46894">
    <property type="entry name" value="C-terminal effector domain of the bipartite response regulators"/>
    <property type="match status" value="1"/>
</dbReference>
<gene>
    <name evidence="2" type="ORF">IAI60_02780</name>
</gene>
<proteinExistence type="predicted"/>
<dbReference type="InterPro" id="IPR016032">
    <property type="entry name" value="Sig_transdc_resp-reg_C-effctor"/>
</dbReference>
<name>A0ABS3K7T2_9PROT</name>
<evidence type="ECO:0000313" key="2">
    <source>
        <dbReference type="EMBL" id="MBO1073531.1"/>
    </source>
</evidence>
<organism evidence="2 3">
    <name type="scientific">Roseomonas marmotae</name>
    <dbReference type="NCBI Taxonomy" id="2768161"/>
    <lineage>
        <taxon>Bacteria</taxon>
        <taxon>Pseudomonadati</taxon>
        <taxon>Pseudomonadota</taxon>
        <taxon>Alphaproteobacteria</taxon>
        <taxon>Acetobacterales</taxon>
        <taxon>Roseomonadaceae</taxon>
        <taxon>Roseomonas</taxon>
    </lineage>
</organism>
<accession>A0ABS3K7T2</accession>
<evidence type="ECO:0000259" key="1">
    <source>
        <dbReference type="SMART" id="SM00421"/>
    </source>
</evidence>
<dbReference type="Gene3D" id="1.10.10.10">
    <property type="entry name" value="Winged helix-like DNA-binding domain superfamily/Winged helix DNA-binding domain"/>
    <property type="match status" value="1"/>
</dbReference>
<dbReference type="RefSeq" id="WP_207445147.1">
    <property type="nucleotide sequence ID" value="NZ_CP061091.1"/>
</dbReference>
<sequence length="360" mass="38397">MERLTDLIYEAALDPAGWQSVFEALSGLTGARGATLFNAGPGPVRWMVSPGLEEMFHAFVTTKAWDMNDRAARGIARHHAGFLGDQHLYTPEELARSRFHREFLHQHGLGWCAGTVINPPSGDQLILTVERGRDDGPVPETAIAKLDILRPHLARAALLSARLRLERANAAVVALEMLGLPAAMISAAGRGLAINSFLAELVPAVLQDRQERLVLSNRIADLSLTAALMAMRTGDGSGPRSIPLPATQERPPMVAHLVPVRGAARDVFSQAMALLVLTPVRHGTVVAAEVIQGLFDLTPAEARVAHGIGTGRTAEELARSLGISVETIRKHIAAVLTKTGLPRQAALVGLLAGSIPPGQR</sequence>
<keyword evidence="3" id="KW-1185">Reference proteome</keyword>
<dbReference type="Proteomes" id="UP001518990">
    <property type="component" value="Unassembled WGS sequence"/>
</dbReference>
<feature type="domain" description="HTH luxR-type" evidence="1">
    <location>
        <begin position="294"/>
        <end position="351"/>
    </location>
</feature>
<dbReference type="InterPro" id="IPR036388">
    <property type="entry name" value="WH-like_DNA-bd_sf"/>
</dbReference>
<evidence type="ECO:0000313" key="3">
    <source>
        <dbReference type="Proteomes" id="UP001518990"/>
    </source>
</evidence>
<protein>
    <submittedName>
        <fullName evidence="2">Helix-turn-helix transcriptional regulator</fullName>
    </submittedName>
</protein>